<dbReference type="SFLD" id="SFLDS00029">
    <property type="entry name" value="Radical_SAM"/>
    <property type="match status" value="1"/>
</dbReference>
<dbReference type="PROSITE" id="PS51918">
    <property type="entry name" value="RADICAL_SAM"/>
    <property type="match status" value="1"/>
</dbReference>
<feature type="binding site" evidence="6">
    <location>
        <position position="319"/>
    </location>
    <ligand>
        <name>[4Fe-4S] cluster</name>
        <dbReference type="ChEBI" id="CHEBI:49883"/>
        <note>4Fe-4S-S-AdoMet</note>
    </ligand>
</feature>
<evidence type="ECO:0000256" key="2">
    <source>
        <dbReference type="ARBA" id="ARBA00022691"/>
    </source>
</evidence>
<evidence type="ECO:0000256" key="6">
    <source>
        <dbReference type="HAMAP-Rule" id="MF_01251"/>
    </source>
</evidence>
<keyword evidence="5 6" id="KW-0411">Iron-sulfur</keyword>
<keyword evidence="4 6" id="KW-0408">Iron</keyword>
<comment type="cofactor">
    <cofactor evidence="6">
        <name>[4Fe-4S] cluster</name>
        <dbReference type="ChEBI" id="CHEBI:49883"/>
    </cofactor>
    <text evidence="6">Binds 1 [4Fe-4S] cluster. The cluster is coordinated with 3 cysteines and an exchangeable S-adenosyl-L-methionine.</text>
</comment>
<dbReference type="EMBL" id="LGCK01000014">
    <property type="protein sequence ID" value="KPL70290.1"/>
    <property type="molecule type" value="Genomic_DNA"/>
</dbReference>
<dbReference type="Pfam" id="PF04055">
    <property type="entry name" value="Radical_SAM"/>
    <property type="match status" value="1"/>
</dbReference>
<accession>A0A0N8GKP7</accession>
<dbReference type="InterPro" id="IPR022946">
    <property type="entry name" value="UPF0313"/>
</dbReference>
<gene>
    <name evidence="8" type="ORF">ADM99_14095</name>
</gene>
<feature type="binding site" evidence="6">
    <location>
        <position position="316"/>
    </location>
    <ligand>
        <name>[4Fe-4S] cluster</name>
        <dbReference type="ChEBI" id="CHEBI:49883"/>
        <note>4Fe-4S-S-AdoMet</note>
    </ligand>
</feature>
<dbReference type="Gene3D" id="3.80.30.20">
    <property type="entry name" value="tm_1862 like domain"/>
    <property type="match status" value="1"/>
</dbReference>
<dbReference type="InterPro" id="IPR058240">
    <property type="entry name" value="rSAM_sf"/>
</dbReference>
<evidence type="ECO:0000313" key="9">
    <source>
        <dbReference type="Proteomes" id="UP000050430"/>
    </source>
</evidence>
<dbReference type="PATRIC" id="fig|229920.5.peg.165"/>
<evidence type="ECO:0000256" key="3">
    <source>
        <dbReference type="ARBA" id="ARBA00022723"/>
    </source>
</evidence>
<proteinExistence type="inferred from homology"/>
<feature type="domain" description="Radical SAM core" evidence="7">
    <location>
        <begin position="298"/>
        <end position="571"/>
    </location>
</feature>
<dbReference type="GO" id="GO:0003824">
    <property type="term" value="F:catalytic activity"/>
    <property type="evidence" value="ECO:0007669"/>
    <property type="project" value="InterPro"/>
</dbReference>
<dbReference type="STRING" id="229920.ADM99_14095"/>
<dbReference type="SFLD" id="SFLDG01082">
    <property type="entry name" value="B12-binding_domain_containing"/>
    <property type="match status" value="1"/>
</dbReference>
<dbReference type="SUPFAM" id="SSF102114">
    <property type="entry name" value="Radical SAM enzymes"/>
    <property type="match status" value="1"/>
</dbReference>
<feature type="binding site" evidence="6">
    <location>
        <position position="312"/>
    </location>
    <ligand>
        <name>[4Fe-4S] cluster</name>
        <dbReference type="ChEBI" id="CHEBI:49883"/>
        <note>4Fe-4S-S-AdoMet</note>
    </ligand>
</feature>
<reference evidence="8 9" key="1">
    <citation type="submission" date="2015-07" db="EMBL/GenBank/DDBJ databases">
        <title>Genome sequence of Leptolinea tardivitalis DSM 16556.</title>
        <authorList>
            <person name="Hemp J."/>
            <person name="Ward L.M."/>
            <person name="Pace L.A."/>
            <person name="Fischer W.W."/>
        </authorList>
    </citation>
    <scope>NUCLEOTIDE SEQUENCE [LARGE SCALE GENOMIC DNA]</scope>
    <source>
        <strain evidence="8 9">YMTK-2</strain>
    </source>
</reference>
<evidence type="ECO:0000256" key="1">
    <source>
        <dbReference type="ARBA" id="ARBA00022485"/>
    </source>
</evidence>
<dbReference type="InterPro" id="IPR007197">
    <property type="entry name" value="rSAM"/>
</dbReference>
<dbReference type="InterPro" id="IPR020612">
    <property type="entry name" value="Methylthiotransferase_CS"/>
</dbReference>
<dbReference type="InterPro" id="IPR013704">
    <property type="entry name" value="UPF0313_N"/>
</dbReference>
<evidence type="ECO:0000259" key="7">
    <source>
        <dbReference type="PROSITE" id="PS51918"/>
    </source>
</evidence>
<dbReference type="Pfam" id="PF08497">
    <property type="entry name" value="Radical_SAM_N"/>
    <property type="match status" value="1"/>
</dbReference>
<keyword evidence="2 6" id="KW-0949">S-adenosyl-L-methionine</keyword>
<dbReference type="GO" id="GO:0051539">
    <property type="term" value="F:4 iron, 4 sulfur cluster binding"/>
    <property type="evidence" value="ECO:0007669"/>
    <property type="project" value="UniProtKB-KW"/>
</dbReference>
<evidence type="ECO:0000256" key="5">
    <source>
        <dbReference type="ARBA" id="ARBA00023014"/>
    </source>
</evidence>
<sequence>MERTLNTEINLFLPTSPEELTARGWDYCDVVLVSGDSYIDSPFIGAAVIGRVLEKAGFRVGIIAQPDTTTGSDITRLGEPRLFWGVTGGSVDSMVANYTATKKRRKNDDYTPGGENTRRPDRAVITYTNLIRRFYKNTRPIVLGGIEASLRRVPHYDYWSNSVRRSILFDAKADFILYGMAEKSVVELASALAAGSGITNIKGLSYISHDLPSGDSLELPAYEDIVADKLAFIRMFHDFYQNNDPLTARRLVQRHGDRYLVQNPPAPYLSQQELDEAAGLPYQRRQHPYYEKQGAVRALETIQFSINTHRGCYGECNFCAIAVHEGRTVRWRSIDSIKKEAETLTRHPDFKGIIQDVGGPTANMYGFECRKKLAKGVCSDKRCLYPVDCSVLKPDHQMQIKLLKTLRAVSGVKKVFVASGIRYDLIQADGTHGRAYLQEIVEHHVSGQLKVAPEHTEDHILAKMGKPGRASLLQFKKDFDLLTAQVGKKQFLTYYLIAAHPGCTDEDMRHLKRFASQELHISPEQVQIFTPTPSTYSSLMYYTEMDPFTLKPLFVEKDTLRKERQKMIVVEKPANQPGRTFAAGRKNGKKS</sequence>
<evidence type="ECO:0000256" key="4">
    <source>
        <dbReference type="ARBA" id="ARBA00023004"/>
    </source>
</evidence>
<dbReference type="PANTHER" id="PTHR32331:SF0">
    <property type="entry name" value="UPF0313 PROTEIN YGIQ"/>
    <property type="match status" value="1"/>
</dbReference>
<dbReference type="InterPro" id="IPR006638">
    <property type="entry name" value="Elp3/MiaA/NifB-like_rSAM"/>
</dbReference>
<dbReference type="PROSITE" id="PS01278">
    <property type="entry name" value="MTTASE_RADICAL"/>
    <property type="match status" value="1"/>
</dbReference>
<name>A0A0N8GKP7_9CHLR</name>
<protein>
    <recommendedName>
        <fullName evidence="7">Radical SAM core domain-containing protein</fullName>
    </recommendedName>
</protein>
<dbReference type="SMART" id="SM00729">
    <property type="entry name" value="Elp3"/>
    <property type="match status" value="1"/>
</dbReference>
<dbReference type="RefSeq" id="WP_062422161.1">
    <property type="nucleotide sequence ID" value="NZ_BBYA01000010.1"/>
</dbReference>
<dbReference type="OrthoDB" id="9803479at2"/>
<keyword evidence="3 6" id="KW-0479">Metal-binding</keyword>
<comment type="caution">
    <text evidence="8">The sequence shown here is derived from an EMBL/GenBank/DDBJ whole genome shotgun (WGS) entry which is preliminary data.</text>
</comment>
<dbReference type="GO" id="GO:0005506">
    <property type="term" value="F:iron ion binding"/>
    <property type="evidence" value="ECO:0007669"/>
    <property type="project" value="UniProtKB-UniRule"/>
</dbReference>
<evidence type="ECO:0000313" key="8">
    <source>
        <dbReference type="EMBL" id="KPL70290.1"/>
    </source>
</evidence>
<dbReference type="AlphaFoldDB" id="A0A0N8GKP7"/>
<dbReference type="NCBIfam" id="TIGR03904">
    <property type="entry name" value="SAM_YgiQ"/>
    <property type="match status" value="1"/>
</dbReference>
<dbReference type="SFLD" id="SFLDG01069">
    <property type="entry name" value="UPF0313"/>
    <property type="match status" value="1"/>
</dbReference>
<dbReference type="HAMAP" id="MF_01251">
    <property type="entry name" value="UPF0313"/>
    <property type="match status" value="1"/>
</dbReference>
<keyword evidence="1 6" id="KW-0004">4Fe-4S</keyword>
<keyword evidence="9" id="KW-1185">Reference proteome</keyword>
<organism evidence="8 9">
    <name type="scientific">Leptolinea tardivitalis</name>
    <dbReference type="NCBI Taxonomy" id="229920"/>
    <lineage>
        <taxon>Bacteria</taxon>
        <taxon>Bacillati</taxon>
        <taxon>Chloroflexota</taxon>
        <taxon>Anaerolineae</taxon>
        <taxon>Anaerolineales</taxon>
        <taxon>Anaerolineaceae</taxon>
        <taxon>Leptolinea</taxon>
    </lineage>
</organism>
<dbReference type="Proteomes" id="UP000050430">
    <property type="component" value="Unassembled WGS sequence"/>
</dbReference>
<comment type="similarity">
    <text evidence="6">Belongs to the UPF0313 family.</text>
</comment>
<dbReference type="PANTHER" id="PTHR32331">
    <property type="entry name" value="UPF0313 PROTEIN YGIQ"/>
    <property type="match status" value="1"/>
</dbReference>
<dbReference type="InterPro" id="IPR023404">
    <property type="entry name" value="rSAM_horseshoe"/>
</dbReference>